<dbReference type="EMBL" id="JABJRC010000009">
    <property type="protein sequence ID" value="NOL44546.1"/>
    <property type="molecule type" value="Genomic_DNA"/>
</dbReference>
<proteinExistence type="inferred from homology"/>
<evidence type="ECO:0000256" key="3">
    <source>
        <dbReference type="ARBA" id="ARBA00022475"/>
    </source>
</evidence>
<dbReference type="Proteomes" id="UP000534306">
    <property type="component" value="Unassembled WGS sequence"/>
</dbReference>
<accession>A0A7Y4L751</accession>
<dbReference type="SUPFAM" id="SSF103473">
    <property type="entry name" value="MFS general substrate transporter"/>
    <property type="match status" value="1"/>
</dbReference>
<feature type="transmembrane region" description="Helical" evidence="9">
    <location>
        <begin position="145"/>
        <end position="168"/>
    </location>
</feature>
<keyword evidence="3" id="KW-1003">Cell membrane</keyword>
<dbReference type="PROSITE" id="PS50850">
    <property type="entry name" value="MFS"/>
    <property type="match status" value="1"/>
</dbReference>
<evidence type="ECO:0000313" key="11">
    <source>
        <dbReference type="EMBL" id="NOL44546.1"/>
    </source>
</evidence>
<dbReference type="InterPro" id="IPR036259">
    <property type="entry name" value="MFS_trans_sf"/>
</dbReference>
<evidence type="ECO:0000256" key="2">
    <source>
        <dbReference type="ARBA" id="ARBA00022448"/>
    </source>
</evidence>
<dbReference type="CDD" id="cd06173">
    <property type="entry name" value="MFS_MefA_like"/>
    <property type="match status" value="1"/>
</dbReference>
<dbReference type="PANTHER" id="PTHR23513:SF9">
    <property type="entry name" value="ENTEROBACTIN EXPORTER ENTS"/>
    <property type="match status" value="1"/>
</dbReference>
<feature type="transmembrane region" description="Helical" evidence="9">
    <location>
        <begin position="77"/>
        <end position="96"/>
    </location>
</feature>
<evidence type="ECO:0000256" key="6">
    <source>
        <dbReference type="ARBA" id="ARBA00023136"/>
    </source>
</evidence>
<feature type="domain" description="Major facilitator superfamily (MFS) profile" evidence="10">
    <location>
        <begin position="173"/>
        <end position="401"/>
    </location>
</feature>
<evidence type="ECO:0000256" key="1">
    <source>
        <dbReference type="ARBA" id="ARBA00004429"/>
    </source>
</evidence>
<keyword evidence="12" id="KW-1185">Reference proteome</keyword>
<evidence type="ECO:0000256" key="4">
    <source>
        <dbReference type="ARBA" id="ARBA00022692"/>
    </source>
</evidence>
<keyword evidence="4 9" id="KW-0812">Transmembrane</keyword>
<feature type="transmembrane region" description="Helical" evidence="9">
    <location>
        <begin position="375"/>
        <end position="398"/>
    </location>
</feature>
<comment type="caution">
    <text evidence="11">The sequence shown here is derived from an EMBL/GenBank/DDBJ whole genome shotgun (WGS) entry which is preliminary data.</text>
</comment>
<dbReference type="PANTHER" id="PTHR23513">
    <property type="entry name" value="INTEGRAL MEMBRANE EFFLUX PROTEIN-RELATED"/>
    <property type="match status" value="1"/>
</dbReference>
<feature type="transmembrane region" description="Helical" evidence="9">
    <location>
        <begin position="312"/>
        <end position="334"/>
    </location>
</feature>
<organism evidence="11 12">
    <name type="scientific">Kribbella sandramycini</name>
    <dbReference type="NCBI Taxonomy" id="60450"/>
    <lineage>
        <taxon>Bacteria</taxon>
        <taxon>Bacillati</taxon>
        <taxon>Actinomycetota</taxon>
        <taxon>Actinomycetes</taxon>
        <taxon>Propionibacteriales</taxon>
        <taxon>Kribbellaceae</taxon>
        <taxon>Kribbella</taxon>
    </lineage>
</organism>
<evidence type="ECO:0000313" key="12">
    <source>
        <dbReference type="Proteomes" id="UP000534306"/>
    </source>
</evidence>
<feature type="transmembrane region" description="Helical" evidence="9">
    <location>
        <begin position="102"/>
        <end position="124"/>
    </location>
</feature>
<feature type="transmembrane region" description="Helical" evidence="9">
    <location>
        <begin position="257"/>
        <end position="276"/>
    </location>
</feature>
<comment type="similarity">
    <text evidence="7">Belongs to the major facilitator superfamily. Drug:H(+) antiporter-3 (DHA3) (TC 2.A.1.21) family.</text>
</comment>
<dbReference type="GO" id="GO:0005886">
    <property type="term" value="C:plasma membrane"/>
    <property type="evidence" value="ECO:0007669"/>
    <property type="project" value="UniProtKB-SubCell"/>
</dbReference>
<evidence type="ECO:0000256" key="8">
    <source>
        <dbReference type="ARBA" id="ARBA00040914"/>
    </source>
</evidence>
<evidence type="ECO:0000256" key="9">
    <source>
        <dbReference type="SAM" id="Phobius"/>
    </source>
</evidence>
<feature type="transmembrane region" description="Helical" evidence="9">
    <location>
        <begin position="346"/>
        <end position="369"/>
    </location>
</feature>
<feature type="transmembrane region" description="Helical" evidence="9">
    <location>
        <begin position="45"/>
        <end position="70"/>
    </location>
</feature>
<evidence type="ECO:0000256" key="7">
    <source>
        <dbReference type="ARBA" id="ARBA00038075"/>
    </source>
</evidence>
<dbReference type="InterPro" id="IPR011701">
    <property type="entry name" value="MFS"/>
</dbReference>
<feature type="transmembrane region" description="Helical" evidence="9">
    <location>
        <begin position="12"/>
        <end position="39"/>
    </location>
</feature>
<feature type="transmembrane region" description="Helical" evidence="9">
    <location>
        <begin position="288"/>
        <end position="306"/>
    </location>
</feature>
<feature type="transmembrane region" description="Helical" evidence="9">
    <location>
        <begin position="225"/>
        <end position="245"/>
    </location>
</feature>
<evidence type="ECO:0000259" key="10">
    <source>
        <dbReference type="PROSITE" id="PS50850"/>
    </source>
</evidence>
<evidence type="ECO:0000256" key="5">
    <source>
        <dbReference type="ARBA" id="ARBA00022989"/>
    </source>
</evidence>
<comment type="subcellular location">
    <subcellularLocation>
        <location evidence="1">Cell inner membrane</location>
        <topology evidence="1">Multi-pass membrane protein</topology>
    </subcellularLocation>
</comment>
<feature type="transmembrane region" description="Helical" evidence="9">
    <location>
        <begin position="174"/>
        <end position="193"/>
    </location>
</feature>
<protein>
    <recommendedName>
        <fullName evidence="8">Multidrug efflux pump Tap</fullName>
    </recommendedName>
</protein>
<reference evidence="11 12" key="1">
    <citation type="submission" date="2020-05" db="EMBL/GenBank/DDBJ databases">
        <title>Genome sequence of Kribbella sandramycini ATCC 39419.</title>
        <authorList>
            <person name="Maclea K.S."/>
            <person name="Fair J.L."/>
        </authorList>
    </citation>
    <scope>NUCLEOTIDE SEQUENCE [LARGE SCALE GENOMIC DNA]</scope>
    <source>
        <strain evidence="11 12">ATCC 39419</strain>
    </source>
</reference>
<keyword evidence="6 9" id="KW-0472">Membrane</keyword>
<keyword evidence="2" id="KW-0813">Transport</keyword>
<dbReference type="Pfam" id="PF07690">
    <property type="entry name" value="MFS_1"/>
    <property type="match status" value="2"/>
</dbReference>
<keyword evidence="5 9" id="KW-1133">Transmembrane helix</keyword>
<dbReference type="InterPro" id="IPR020846">
    <property type="entry name" value="MFS_dom"/>
</dbReference>
<dbReference type="AlphaFoldDB" id="A0A7Y4L751"/>
<dbReference type="RefSeq" id="WP_171677805.1">
    <property type="nucleotide sequence ID" value="NZ_BAAAGT010000004.1"/>
</dbReference>
<gene>
    <name evidence="11" type="ORF">HPO96_30300</name>
</gene>
<dbReference type="GO" id="GO:0022857">
    <property type="term" value="F:transmembrane transporter activity"/>
    <property type="evidence" value="ECO:0007669"/>
    <property type="project" value="InterPro"/>
</dbReference>
<name>A0A7Y4L751_9ACTN</name>
<sequence>MTQQLAPTTRRPLTGLLAATSLSVTGNAIVAVAVPWLILQRTGSATAAGVAGAAAIAPVVLSALFGGALIDRLGRRFCAVGADILSALAVALLAFLDEAFGLPFWGILALVALGAVFDGPGTAARETLRPDVAKATDTPLPRVNAWGEAAEATGALAGPGIAGVLLVTLGGFNVLWVTVGMFLLSATITALTIPAHLSAKPAKEPYLRSIVVGLRFLLREPGLRTVAITAAVLVGFIAPFESVVLNAHLQATDQATYYGFVVAAFAAGGLIGAILYGAAGHRLRERPVLIATLTITTLGLAAFALLPPLPVLIALAFGTGIASGPINPVVAVVMQARTPEHLRGRVIGSYTSVALAAGPLGLLLMGPIVDAGTPSLGFLVIAIGCALATAFAAAARALRTT</sequence>
<dbReference type="Gene3D" id="1.20.1250.20">
    <property type="entry name" value="MFS general substrate transporter like domains"/>
    <property type="match status" value="1"/>
</dbReference>